<dbReference type="InterPro" id="IPR052748">
    <property type="entry name" value="ISR_Activator"/>
</dbReference>
<feature type="compositionally biased region" description="Low complexity" evidence="1">
    <location>
        <begin position="9"/>
        <end position="26"/>
    </location>
</feature>
<evidence type="ECO:0000313" key="3">
    <source>
        <dbReference type="Proteomes" id="UP000266841"/>
    </source>
</evidence>
<dbReference type="AlphaFoldDB" id="K0SV39"/>
<dbReference type="Gene3D" id="1.25.40.10">
    <property type="entry name" value="Tetratricopeptide repeat domain"/>
    <property type="match status" value="1"/>
</dbReference>
<protein>
    <submittedName>
        <fullName evidence="2">Uncharacterized protein</fullName>
    </submittedName>
</protein>
<comment type="caution">
    <text evidence="2">The sequence shown here is derived from an EMBL/GenBank/DDBJ whole genome shotgun (WGS) entry which is preliminary data.</text>
</comment>
<dbReference type="InterPro" id="IPR011990">
    <property type="entry name" value="TPR-like_helical_dom_sf"/>
</dbReference>
<dbReference type="PANTHER" id="PTHR45011:SF1">
    <property type="entry name" value="DAP3-BINDING CELL DEATH ENHANCER 1"/>
    <property type="match status" value="1"/>
</dbReference>
<evidence type="ECO:0000313" key="2">
    <source>
        <dbReference type="EMBL" id="EJK70238.1"/>
    </source>
</evidence>
<feature type="region of interest" description="Disordered" evidence="1">
    <location>
        <begin position="1"/>
        <end position="45"/>
    </location>
</feature>
<organism evidence="2 3">
    <name type="scientific">Thalassiosira oceanica</name>
    <name type="common">Marine diatom</name>
    <dbReference type="NCBI Taxonomy" id="159749"/>
    <lineage>
        <taxon>Eukaryota</taxon>
        <taxon>Sar</taxon>
        <taxon>Stramenopiles</taxon>
        <taxon>Ochrophyta</taxon>
        <taxon>Bacillariophyta</taxon>
        <taxon>Coscinodiscophyceae</taxon>
        <taxon>Thalassiosirophycidae</taxon>
        <taxon>Thalassiosirales</taxon>
        <taxon>Thalassiosiraceae</taxon>
        <taxon>Thalassiosira</taxon>
    </lineage>
</organism>
<reference evidence="2 3" key="1">
    <citation type="journal article" date="2012" name="Genome Biol.">
        <title>Genome and low-iron response of an oceanic diatom adapted to chronic iron limitation.</title>
        <authorList>
            <person name="Lommer M."/>
            <person name="Specht M."/>
            <person name="Roy A.S."/>
            <person name="Kraemer L."/>
            <person name="Andreson R."/>
            <person name="Gutowska M.A."/>
            <person name="Wolf J."/>
            <person name="Bergner S.V."/>
            <person name="Schilhabel M.B."/>
            <person name="Klostermeier U.C."/>
            <person name="Beiko R.G."/>
            <person name="Rosenstiel P."/>
            <person name="Hippler M."/>
            <person name="Laroche J."/>
        </authorList>
    </citation>
    <scope>NUCLEOTIDE SEQUENCE [LARGE SCALE GENOMIC DNA]</scope>
    <source>
        <strain evidence="2 3">CCMP1005</strain>
    </source>
</reference>
<dbReference type="InterPro" id="IPR006597">
    <property type="entry name" value="Sel1-like"/>
</dbReference>
<evidence type="ECO:0000256" key="1">
    <source>
        <dbReference type="SAM" id="MobiDB-lite"/>
    </source>
</evidence>
<dbReference type="EMBL" id="AGNL01008833">
    <property type="protein sequence ID" value="EJK70238.1"/>
    <property type="molecule type" value="Genomic_DNA"/>
</dbReference>
<keyword evidence="3" id="KW-1185">Reference proteome</keyword>
<accession>K0SV39</accession>
<dbReference type="SMART" id="SM00671">
    <property type="entry name" value="SEL1"/>
    <property type="match status" value="3"/>
</dbReference>
<dbReference type="SUPFAM" id="SSF81901">
    <property type="entry name" value="HCP-like"/>
    <property type="match status" value="1"/>
</dbReference>
<sequence length="198" mass="21435">MCAPTAGKAARAAPSSSRAARPAASSVVLRRGLPEGPPQAAQEGMQAACGRAQGGRGAVQASYPDNEADSLAMVETRVAKKDPEAINFLGEQYFHGMLGLQKDMYKAVKLWTEAAELGSIEALYNLGNVYYHGQGVQEDKVKGTEFHEKAAMQGLVMSRHNLGYNEVQKDNYDRAVKHFLISAKLGDEDSVDNIKEMF</sequence>
<feature type="non-terminal residue" evidence="2">
    <location>
        <position position="198"/>
    </location>
</feature>
<dbReference type="Proteomes" id="UP000266841">
    <property type="component" value="Unassembled WGS sequence"/>
</dbReference>
<gene>
    <name evidence="2" type="ORF">THAOC_08418</name>
</gene>
<dbReference type="Pfam" id="PF08238">
    <property type="entry name" value="Sel1"/>
    <property type="match status" value="3"/>
</dbReference>
<dbReference type="PANTHER" id="PTHR45011">
    <property type="entry name" value="DAP3-BINDING CELL DEATH ENHANCER 1"/>
    <property type="match status" value="1"/>
</dbReference>
<name>K0SV39_THAOC</name>
<dbReference type="OrthoDB" id="64419at2759"/>
<proteinExistence type="predicted"/>